<reference evidence="3 4" key="1">
    <citation type="submission" date="2022-10" db="EMBL/GenBank/DDBJ databases">
        <title>The complete genomes of actinobacterial strains from the NBC collection.</title>
        <authorList>
            <person name="Joergensen T.S."/>
            <person name="Alvarez Arevalo M."/>
            <person name="Sterndorff E.B."/>
            <person name="Faurdal D."/>
            <person name="Vuksanovic O."/>
            <person name="Mourched A.-S."/>
            <person name="Charusanti P."/>
            <person name="Shaw S."/>
            <person name="Blin K."/>
            <person name="Weber T."/>
        </authorList>
    </citation>
    <scope>NUCLEOTIDE SEQUENCE [LARGE SCALE GENOMIC DNA]</scope>
    <source>
        <strain evidence="3 4">NBC_00156</strain>
    </source>
</reference>
<protein>
    <submittedName>
        <fullName evidence="3">SDR family oxidoreductase</fullName>
    </submittedName>
</protein>
<accession>A0ABZ1KHK4</accession>
<evidence type="ECO:0000313" key="3">
    <source>
        <dbReference type="EMBL" id="WTQ79274.1"/>
    </source>
</evidence>
<dbReference type="PANTHER" id="PTHR42760">
    <property type="entry name" value="SHORT-CHAIN DEHYDROGENASES/REDUCTASES FAMILY MEMBER"/>
    <property type="match status" value="1"/>
</dbReference>
<proteinExistence type="inferred from homology"/>
<evidence type="ECO:0000256" key="1">
    <source>
        <dbReference type="ARBA" id="ARBA00006484"/>
    </source>
</evidence>
<dbReference type="PROSITE" id="PS00061">
    <property type="entry name" value="ADH_SHORT"/>
    <property type="match status" value="1"/>
</dbReference>
<comment type="similarity">
    <text evidence="1">Belongs to the short-chain dehydrogenases/reductases (SDR) family.</text>
</comment>
<dbReference type="InterPro" id="IPR036291">
    <property type="entry name" value="NAD(P)-bd_dom_sf"/>
</dbReference>
<dbReference type="RefSeq" id="WP_358587154.1">
    <property type="nucleotide sequence ID" value="NZ_CP108164.1"/>
</dbReference>
<dbReference type="SUPFAM" id="SSF51735">
    <property type="entry name" value="NAD(P)-binding Rossmann-fold domains"/>
    <property type="match status" value="1"/>
</dbReference>
<keyword evidence="2" id="KW-0560">Oxidoreductase</keyword>
<dbReference type="InterPro" id="IPR002347">
    <property type="entry name" value="SDR_fam"/>
</dbReference>
<dbReference type="CDD" id="cd05233">
    <property type="entry name" value="SDR_c"/>
    <property type="match status" value="1"/>
</dbReference>
<evidence type="ECO:0000256" key="2">
    <source>
        <dbReference type="ARBA" id="ARBA00023002"/>
    </source>
</evidence>
<dbReference type="GeneID" id="97279297"/>
<dbReference type="PANTHER" id="PTHR42760:SF133">
    <property type="entry name" value="3-OXOACYL-[ACYL-CARRIER-PROTEIN] REDUCTASE"/>
    <property type="match status" value="1"/>
</dbReference>
<evidence type="ECO:0000313" key="4">
    <source>
        <dbReference type="Proteomes" id="UP001622557"/>
    </source>
</evidence>
<dbReference type="Pfam" id="PF13561">
    <property type="entry name" value="adh_short_C2"/>
    <property type="match status" value="1"/>
</dbReference>
<name>A0ABZ1KHK4_STRAH</name>
<dbReference type="PRINTS" id="PR00081">
    <property type="entry name" value="GDHRDH"/>
</dbReference>
<dbReference type="EMBL" id="CP108164">
    <property type="protein sequence ID" value="WTQ79274.1"/>
    <property type="molecule type" value="Genomic_DNA"/>
</dbReference>
<keyword evidence="4" id="KW-1185">Reference proteome</keyword>
<dbReference type="Gene3D" id="3.40.50.720">
    <property type="entry name" value="NAD(P)-binding Rossmann-like Domain"/>
    <property type="match status" value="1"/>
</dbReference>
<gene>
    <name evidence="3" type="ORF">OG350_02695</name>
</gene>
<dbReference type="Proteomes" id="UP001622557">
    <property type="component" value="Chromosome"/>
</dbReference>
<organism evidence="3 4">
    <name type="scientific">Streptomyces achromogenes</name>
    <dbReference type="NCBI Taxonomy" id="67255"/>
    <lineage>
        <taxon>Bacteria</taxon>
        <taxon>Bacillati</taxon>
        <taxon>Actinomycetota</taxon>
        <taxon>Actinomycetes</taxon>
        <taxon>Kitasatosporales</taxon>
        <taxon>Streptomycetaceae</taxon>
        <taxon>Streptomyces</taxon>
    </lineage>
</organism>
<sequence>MSADSPAVGLVTAGTGGIGRAVTEELLTRGVVDRLVVVDVSEPTAPLPAGADFCQCDLRDPGRLAELVAGLPTELSVLVNVLGGERRPPVVPVDDVAWPPPEVWDDIIDLNVSAAYRLTRALAGRLAPGAAVCNVSSIAAAMPWAVSPAYGAAKAALEHWSSSLAVLLAPRAVRVNLVRPGFVWSRQWAAVDRAEFERVVADRVVLREAPPHTSREQTAADIAAAVAFLCSADARHVTGQAINVDGGATLVRAAR</sequence>
<dbReference type="InterPro" id="IPR020904">
    <property type="entry name" value="Sc_DH/Rdtase_CS"/>
</dbReference>